<comment type="function">
    <text evidence="3">Required for formate dehydrogenase (FDH) activity. Acts as a sulfur carrier protein that transfers sulfur from IscS to the molybdenum cofactor prior to its insertion into FDH.</text>
</comment>
<keyword evidence="5" id="KW-1185">Reference proteome</keyword>
<dbReference type="RefSeq" id="WP_309801827.1">
    <property type="nucleotide sequence ID" value="NZ_JAVDPW010000018.1"/>
</dbReference>
<dbReference type="Gene3D" id="3.40.140.10">
    <property type="entry name" value="Cytidine Deaminase, domain 2"/>
    <property type="match status" value="1"/>
</dbReference>
<comment type="subcellular location">
    <subcellularLocation>
        <location evidence="3">Cytoplasm</location>
    </subcellularLocation>
</comment>
<dbReference type="InterPro" id="IPR016193">
    <property type="entry name" value="Cytidine_deaminase-like"/>
</dbReference>
<evidence type="ECO:0000313" key="5">
    <source>
        <dbReference type="Proteomes" id="UP001262410"/>
    </source>
</evidence>
<dbReference type="SUPFAM" id="SSF53927">
    <property type="entry name" value="Cytidine deaminase-like"/>
    <property type="match status" value="1"/>
</dbReference>
<accession>A0ABU1K0F2</accession>
<evidence type="ECO:0000256" key="1">
    <source>
        <dbReference type="ARBA" id="ARBA00022490"/>
    </source>
</evidence>
<protein>
    <recommendedName>
        <fullName evidence="3">Sulfur carrier protein FdhD</fullName>
    </recommendedName>
</protein>
<feature type="active site" description="Cysteine persulfide intermediate" evidence="3">
    <location>
        <position position="118"/>
    </location>
</feature>
<dbReference type="PIRSF" id="PIRSF015626">
    <property type="entry name" value="FdhD"/>
    <property type="match status" value="1"/>
</dbReference>
<keyword evidence="2 3" id="KW-0501">Molybdenum cofactor biosynthesis</keyword>
<dbReference type="Gene3D" id="3.10.20.10">
    <property type="match status" value="1"/>
</dbReference>
<sequence>MALPPTDLPATDLRLPARRLTHDDRVTAVQEAVAAEVPVALVYNGISYAVMMASPADLEDFALGFSLTEGLADTPADLTVQEVVADDERGIEVRMALRGEHFAQMLQKVRNITGRTGCGICGTSDLDTLHGRKRQNPKPITVERAAIRTALADLDRFQDVRSRTGAVHAAAWVDARGRIRLVREDVGRHNALDKLVGALARAGIDGGQGFCLITSRCSFEMVQKTAAAGIPLLVAISAPTTLAIDTARAAGVTLVAFARGDGMTAYTDFSTLLPAKVEAA</sequence>
<reference evidence="4 5" key="1">
    <citation type="submission" date="2023-07" db="EMBL/GenBank/DDBJ databases">
        <title>Sorghum-associated microbial communities from plants grown in Nebraska, USA.</title>
        <authorList>
            <person name="Schachtman D."/>
        </authorList>
    </citation>
    <scope>NUCLEOTIDE SEQUENCE [LARGE SCALE GENOMIC DNA]</scope>
    <source>
        <strain evidence="4 5">584</strain>
    </source>
</reference>
<evidence type="ECO:0000256" key="3">
    <source>
        <dbReference type="HAMAP-Rule" id="MF_00187"/>
    </source>
</evidence>
<name>A0ABU1K0F2_9PROT</name>
<comment type="caution">
    <text evidence="4">The sequence shown here is derived from an EMBL/GenBank/DDBJ whole genome shotgun (WGS) entry which is preliminary data.</text>
</comment>
<proteinExistence type="inferred from homology"/>
<dbReference type="Pfam" id="PF02634">
    <property type="entry name" value="FdhD-NarQ"/>
    <property type="match status" value="1"/>
</dbReference>
<organism evidence="4 5">
    <name type="scientific">Inquilinus ginsengisoli</name>
    <dbReference type="NCBI Taxonomy" id="363840"/>
    <lineage>
        <taxon>Bacteria</taxon>
        <taxon>Pseudomonadati</taxon>
        <taxon>Pseudomonadota</taxon>
        <taxon>Alphaproteobacteria</taxon>
        <taxon>Rhodospirillales</taxon>
        <taxon>Rhodospirillaceae</taxon>
        <taxon>Inquilinus</taxon>
    </lineage>
</organism>
<dbReference type="Proteomes" id="UP001262410">
    <property type="component" value="Unassembled WGS sequence"/>
</dbReference>
<keyword evidence="1 3" id="KW-0963">Cytoplasm</keyword>
<comment type="similarity">
    <text evidence="3">Belongs to the FdhD family.</text>
</comment>
<dbReference type="InterPro" id="IPR003786">
    <property type="entry name" value="FdhD"/>
</dbReference>
<evidence type="ECO:0000256" key="2">
    <source>
        <dbReference type="ARBA" id="ARBA00023150"/>
    </source>
</evidence>
<dbReference type="HAMAP" id="MF_00187">
    <property type="entry name" value="FdhD"/>
    <property type="match status" value="1"/>
</dbReference>
<dbReference type="NCBIfam" id="TIGR00129">
    <property type="entry name" value="fdhD_narQ"/>
    <property type="match status" value="1"/>
</dbReference>
<gene>
    <name evidence="3" type="primary">fdhD</name>
    <name evidence="4" type="ORF">E9232_006909</name>
</gene>
<dbReference type="PANTHER" id="PTHR30592">
    <property type="entry name" value="FORMATE DEHYDROGENASE"/>
    <property type="match status" value="1"/>
</dbReference>
<comment type="caution">
    <text evidence="3">Lacks conserved residue(s) required for the propagation of feature annotation.</text>
</comment>
<dbReference type="PANTHER" id="PTHR30592:SF1">
    <property type="entry name" value="SULFUR CARRIER PROTEIN FDHD"/>
    <property type="match status" value="1"/>
</dbReference>
<evidence type="ECO:0000313" key="4">
    <source>
        <dbReference type="EMBL" id="MDR6294355.1"/>
    </source>
</evidence>
<dbReference type="EMBL" id="JAVDPW010000018">
    <property type="protein sequence ID" value="MDR6294355.1"/>
    <property type="molecule type" value="Genomic_DNA"/>
</dbReference>